<dbReference type="InterPro" id="IPR005225">
    <property type="entry name" value="Small_GTP-bd"/>
</dbReference>
<dbReference type="CDD" id="cd00876">
    <property type="entry name" value="Ras"/>
    <property type="match status" value="1"/>
</dbReference>
<dbReference type="PROSITE" id="PS51420">
    <property type="entry name" value="RHO"/>
    <property type="match status" value="1"/>
</dbReference>
<dbReference type="GO" id="GO:0003924">
    <property type="term" value="F:GTPase activity"/>
    <property type="evidence" value="ECO:0007669"/>
    <property type="project" value="InterPro"/>
</dbReference>
<comment type="caution">
    <text evidence="4">The sequence shown here is derived from an EMBL/GenBank/DDBJ whole genome shotgun (WGS) entry which is preliminary data.</text>
</comment>
<evidence type="ECO:0000256" key="2">
    <source>
        <dbReference type="ARBA" id="ARBA00023134"/>
    </source>
</evidence>
<evidence type="ECO:0000256" key="3">
    <source>
        <dbReference type="SAM" id="MobiDB-lite"/>
    </source>
</evidence>
<name>A0AA35W5Y0_GEOBA</name>
<dbReference type="PROSITE" id="PS51421">
    <property type="entry name" value="RAS"/>
    <property type="match status" value="1"/>
</dbReference>
<keyword evidence="2" id="KW-0342">GTP-binding</keyword>
<dbReference type="Pfam" id="PF00071">
    <property type="entry name" value="Ras"/>
    <property type="match status" value="1"/>
</dbReference>
<evidence type="ECO:0000256" key="1">
    <source>
        <dbReference type="ARBA" id="ARBA00022741"/>
    </source>
</evidence>
<accession>A0AA35W5Y0</accession>
<dbReference type="Gene3D" id="3.40.50.300">
    <property type="entry name" value="P-loop containing nucleotide triphosphate hydrolases"/>
    <property type="match status" value="1"/>
</dbReference>
<keyword evidence="1" id="KW-0547">Nucleotide-binding</keyword>
<dbReference type="AlphaFoldDB" id="A0AA35W5Y0"/>
<organism evidence="4 5">
    <name type="scientific">Geodia barretti</name>
    <name type="common">Barrett's horny sponge</name>
    <dbReference type="NCBI Taxonomy" id="519541"/>
    <lineage>
        <taxon>Eukaryota</taxon>
        <taxon>Metazoa</taxon>
        <taxon>Porifera</taxon>
        <taxon>Demospongiae</taxon>
        <taxon>Heteroscleromorpha</taxon>
        <taxon>Tetractinellida</taxon>
        <taxon>Astrophorina</taxon>
        <taxon>Geodiidae</taxon>
        <taxon>Geodia</taxon>
    </lineage>
</organism>
<dbReference type="PRINTS" id="PR00449">
    <property type="entry name" value="RASTRNSFRMNG"/>
</dbReference>
<dbReference type="Proteomes" id="UP001174909">
    <property type="component" value="Unassembled WGS sequence"/>
</dbReference>
<evidence type="ECO:0000313" key="5">
    <source>
        <dbReference type="Proteomes" id="UP001174909"/>
    </source>
</evidence>
<dbReference type="GO" id="GO:0007165">
    <property type="term" value="P:signal transduction"/>
    <property type="evidence" value="ECO:0007669"/>
    <property type="project" value="InterPro"/>
</dbReference>
<dbReference type="GO" id="GO:0016020">
    <property type="term" value="C:membrane"/>
    <property type="evidence" value="ECO:0007669"/>
    <property type="project" value="InterPro"/>
</dbReference>
<keyword evidence="5" id="KW-1185">Reference proteome</keyword>
<feature type="region of interest" description="Disordered" evidence="3">
    <location>
        <begin position="178"/>
        <end position="234"/>
    </location>
</feature>
<dbReference type="NCBIfam" id="TIGR00231">
    <property type="entry name" value="small_GTP"/>
    <property type="match status" value="1"/>
</dbReference>
<dbReference type="SMART" id="SM00173">
    <property type="entry name" value="RAS"/>
    <property type="match status" value="1"/>
</dbReference>
<proteinExistence type="predicted"/>
<dbReference type="PROSITE" id="PS51419">
    <property type="entry name" value="RAB"/>
    <property type="match status" value="1"/>
</dbReference>
<dbReference type="InterPro" id="IPR001806">
    <property type="entry name" value="Small_GTPase"/>
</dbReference>
<sequence>MPVKPEFKVTLLGAGGVGKSALTLRIISGVFTPTYNPTIEDYYRHDTNIDGVGPCIVEILDTAGTEQFASMRQLYISNGQAFALVYAVDDRASFEEVKEIYQHITESKSPQNISVVLIGNKCDLDDRREVETWEGQEAAKEMCNSQFLETSAKEGTHVFKFFETLVMCLDGRIRSKSKDKSLKNGRRRDGRERSRSQPDLRTYSLSGHDYYDHSLPSAEAIPGHTTKGRKCAIM</sequence>
<dbReference type="EMBL" id="CASHTH010000268">
    <property type="protein sequence ID" value="CAI7996442.1"/>
    <property type="molecule type" value="Genomic_DNA"/>
</dbReference>
<dbReference type="SMART" id="SM00176">
    <property type="entry name" value="RAN"/>
    <property type="match status" value="1"/>
</dbReference>
<dbReference type="InterPro" id="IPR020849">
    <property type="entry name" value="Small_GTPase_Ras-type"/>
</dbReference>
<dbReference type="PANTHER" id="PTHR24070">
    <property type="entry name" value="RAS, DI-RAS, AND RHEB FAMILY MEMBERS OF SMALL GTPASE SUPERFAMILY"/>
    <property type="match status" value="1"/>
</dbReference>
<protein>
    <submittedName>
        <fullName evidence="4">Ras-related protein Rap-1A</fullName>
    </submittedName>
</protein>
<feature type="compositionally biased region" description="Basic and acidic residues" evidence="3">
    <location>
        <begin position="178"/>
        <end position="198"/>
    </location>
</feature>
<dbReference type="SMART" id="SM00174">
    <property type="entry name" value="RHO"/>
    <property type="match status" value="1"/>
</dbReference>
<dbReference type="FunFam" id="3.40.50.300:FF:001423">
    <property type="entry name" value="Ras family GTPase"/>
    <property type="match status" value="1"/>
</dbReference>
<reference evidence="4" key="1">
    <citation type="submission" date="2023-03" db="EMBL/GenBank/DDBJ databases">
        <authorList>
            <person name="Steffen K."/>
            <person name="Cardenas P."/>
        </authorList>
    </citation>
    <scope>NUCLEOTIDE SEQUENCE</scope>
</reference>
<dbReference type="GO" id="GO:0005525">
    <property type="term" value="F:GTP binding"/>
    <property type="evidence" value="ECO:0007669"/>
    <property type="project" value="UniProtKB-KW"/>
</dbReference>
<dbReference type="SUPFAM" id="SSF52540">
    <property type="entry name" value="P-loop containing nucleoside triphosphate hydrolases"/>
    <property type="match status" value="1"/>
</dbReference>
<dbReference type="InterPro" id="IPR027417">
    <property type="entry name" value="P-loop_NTPase"/>
</dbReference>
<gene>
    <name evidence="4" type="ORF">GBAR_LOCUS1871</name>
</gene>
<evidence type="ECO:0000313" key="4">
    <source>
        <dbReference type="EMBL" id="CAI7996442.1"/>
    </source>
</evidence>
<dbReference type="SMART" id="SM00175">
    <property type="entry name" value="RAB"/>
    <property type="match status" value="1"/>
</dbReference>